<dbReference type="AlphaFoldDB" id="A0A8T0SNQ8"/>
<feature type="compositionally biased region" description="Basic and acidic residues" evidence="1">
    <location>
        <begin position="177"/>
        <end position="188"/>
    </location>
</feature>
<evidence type="ECO:0000256" key="1">
    <source>
        <dbReference type="SAM" id="MobiDB-lite"/>
    </source>
</evidence>
<reference evidence="2" key="1">
    <citation type="submission" date="2020-05" db="EMBL/GenBank/DDBJ databases">
        <title>WGS assembly of Panicum virgatum.</title>
        <authorList>
            <person name="Lovell J.T."/>
            <person name="Jenkins J."/>
            <person name="Shu S."/>
            <person name="Juenger T.E."/>
            <person name="Schmutz J."/>
        </authorList>
    </citation>
    <scope>NUCLEOTIDE SEQUENCE</scope>
    <source>
        <strain evidence="2">AP13</strain>
    </source>
</reference>
<dbReference type="Proteomes" id="UP000823388">
    <property type="component" value="Chromosome 5K"/>
</dbReference>
<evidence type="ECO:0000313" key="2">
    <source>
        <dbReference type="EMBL" id="KAG2597986.1"/>
    </source>
</evidence>
<organism evidence="2 3">
    <name type="scientific">Panicum virgatum</name>
    <name type="common">Blackwell switchgrass</name>
    <dbReference type="NCBI Taxonomy" id="38727"/>
    <lineage>
        <taxon>Eukaryota</taxon>
        <taxon>Viridiplantae</taxon>
        <taxon>Streptophyta</taxon>
        <taxon>Embryophyta</taxon>
        <taxon>Tracheophyta</taxon>
        <taxon>Spermatophyta</taxon>
        <taxon>Magnoliopsida</taxon>
        <taxon>Liliopsida</taxon>
        <taxon>Poales</taxon>
        <taxon>Poaceae</taxon>
        <taxon>PACMAD clade</taxon>
        <taxon>Panicoideae</taxon>
        <taxon>Panicodae</taxon>
        <taxon>Paniceae</taxon>
        <taxon>Panicinae</taxon>
        <taxon>Panicum</taxon>
        <taxon>Panicum sect. Hiantes</taxon>
    </lineage>
</organism>
<name>A0A8T0SNQ8_PANVG</name>
<sequence length="237" mass="25849">MTGRPHLPASLLLQRAGRTPSPTSLTPRPHSSAPFFHLPSFFPAPSALCSVQPAAALWTSPRRGPTPIPAGPLDSPTRILFLLEASPLEPDHAELLGDPLRPRAHHGRNPRRGVHAGHARPKFPVSSVIGHPRGPYAPISPRRHHSIPAPLPRLAPPEQSLLRRRVPEAQSHLSHRKPQEELRPENRSTSKPVVADPDLCMLENLCRDLPPVSGSATAILHHHRRLSLTDPTPGLVV</sequence>
<feature type="region of interest" description="Disordered" evidence="1">
    <location>
        <begin position="1"/>
        <end position="30"/>
    </location>
</feature>
<feature type="compositionally biased region" description="Low complexity" evidence="1">
    <location>
        <begin position="19"/>
        <end position="30"/>
    </location>
</feature>
<dbReference type="EMBL" id="CM029045">
    <property type="protein sequence ID" value="KAG2597986.1"/>
    <property type="molecule type" value="Genomic_DNA"/>
</dbReference>
<keyword evidence="3" id="KW-1185">Reference proteome</keyword>
<feature type="compositionally biased region" description="Basic residues" evidence="1">
    <location>
        <begin position="102"/>
        <end position="121"/>
    </location>
</feature>
<accession>A0A8T0SNQ8</accession>
<proteinExistence type="predicted"/>
<comment type="caution">
    <text evidence="2">The sequence shown here is derived from an EMBL/GenBank/DDBJ whole genome shotgun (WGS) entry which is preliminary data.</text>
</comment>
<feature type="region of interest" description="Disordered" evidence="1">
    <location>
        <begin position="99"/>
        <end position="194"/>
    </location>
</feature>
<evidence type="ECO:0000313" key="3">
    <source>
        <dbReference type="Proteomes" id="UP000823388"/>
    </source>
</evidence>
<gene>
    <name evidence="2" type="ORF">PVAP13_5KG309663</name>
</gene>
<protein>
    <submittedName>
        <fullName evidence="2">Uncharacterized protein</fullName>
    </submittedName>
</protein>